<evidence type="ECO:0000313" key="1">
    <source>
        <dbReference type="EMBL" id="EMF42976.1"/>
    </source>
</evidence>
<proteinExistence type="predicted"/>
<dbReference type="EMBL" id="AKWW02000031">
    <property type="protein sequence ID" value="EMF42976.1"/>
    <property type="molecule type" value="Genomic_DNA"/>
</dbReference>
<organism evidence="1 2">
    <name type="scientific">Leptospira interrogans serovar Lora str. TE 1992</name>
    <dbReference type="NCBI Taxonomy" id="1193028"/>
    <lineage>
        <taxon>Bacteria</taxon>
        <taxon>Pseudomonadati</taxon>
        <taxon>Spirochaetota</taxon>
        <taxon>Spirochaetia</taxon>
        <taxon>Leptospirales</taxon>
        <taxon>Leptospiraceae</taxon>
        <taxon>Leptospira</taxon>
    </lineage>
</organism>
<sequence>MEMIIRIILTFVFQDFKNFPISLETFPEKIINCFQTICKTNLYFLIFLRVL</sequence>
<comment type="caution">
    <text evidence="1">The sequence shown here is derived from an EMBL/GenBank/DDBJ whole genome shotgun (WGS) entry which is preliminary data.</text>
</comment>
<evidence type="ECO:0000313" key="2">
    <source>
        <dbReference type="Proteomes" id="UP000011754"/>
    </source>
</evidence>
<accession>M3EYQ7</accession>
<dbReference type="Proteomes" id="UP000011754">
    <property type="component" value="Unassembled WGS sequence"/>
</dbReference>
<gene>
    <name evidence="1" type="ORF">LEP1GSC067_2607</name>
</gene>
<dbReference type="AlphaFoldDB" id="M3EYQ7"/>
<protein>
    <submittedName>
        <fullName evidence="1">Uncharacterized protein</fullName>
    </submittedName>
</protein>
<reference evidence="1 2" key="1">
    <citation type="submission" date="2013-01" db="EMBL/GenBank/DDBJ databases">
        <authorList>
            <person name="Harkins D.M."/>
            <person name="Durkin A.S."/>
            <person name="Brinkac L.M."/>
            <person name="Haft D.H."/>
            <person name="Selengut J.D."/>
            <person name="Sanka R."/>
            <person name="DePew J."/>
            <person name="Purushe J."/>
            <person name="Hartskeerl R.A."/>
            <person name="Ahmed A."/>
            <person name="van der Linden H."/>
            <person name="Goris M.G.A."/>
            <person name="Vinetz J.M."/>
            <person name="Sutton G.G."/>
            <person name="Nierman W.C."/>
            <person name="Fouts D.E."/>
        </authorList>
    </citation>
    <scope>NUCLEOTIDE SEQUENCE [LARGE SCALE GENOMIC DNA]</scope>
    <source>
        <strain evidence="1 2">TE 1992</strain>
    </source>
</reference>
<name>M3EYQ7_LEPIR</name>